<dbReference type="Proteomes" id="UP001225646">
    <property type="component" value="Unassembled WGS sequence"/>
</dbReference>
<evidence type="ECO:0000313" key="2">
    <source>
        <dbReference type="Proteomes" id="UP001225646"/>
    </source>
</evidence>
<name>A0ABT9VKU2_9BACI</name>
<comment type="caution">
    <text evidence="1">The sequence shown here is derived from an EMBL/GenBank/DDBJ whole genome shotgun (WGS) entry which is preliminary data.</text>
</comment>
<sequence>MHCRPNMMAPIVHPTKCCVNHTYSTTIVPHIHPTHTTNVNHHLYKHLHYYPQTQSVAQQTYHQHYNCMGPGPMYR</sequence>
<keyword evidence="2" id="KW-1185">Reference proteome</keyword>
<accession>A0ABT9VKU2</accession>
<proteinExistence type="predicted"/>
<keyword evidence="1" id="KW-0167">Capsid protein</keyword>
<organism evidence="1 2">
    <name type="scientific">Aeribacillus alveayuensis</name>
    <dbReference type="NCBI Taxonomy" id="279215"/>
    <lineage>
        <taxon>Bacteria</taxon>
        <taxon>Bacillati</taxon>
        <taxon>Bacillota</taxon>
        <taxon>Bacilli</taxon>
        <taxon>Bacillales</taxon>
        <taxon>Bacillaceae</taxon>
        <taxon>Aeribacillus</taxon>
    </lineage>
</organism>
<reference evidence="1 2" key="1">
    <citation type="submission" date="2023-07" db="EMBL/GenBank/DDBJ databases">
        <title>Genomic Encyclopedia of Type Strains, Phase IV (KMG-IV): sequencing the most valuable type-strain genomes for metagenomic binning, comparative biology and taxonomic classification.</title>
        <authorList>
            <person name="Goeker M."/>
        </authorList>
    </citation>
    <scope>NUCLEOTIDE SEQUENCE [LARGE SCALE GENOMIC DNA]</scope>
    <source>
        <strain evidence="1 2">DSM 19092</strain>
    </source>
</reference>
<keyword evidence="1" id="KW-0946">Virion</keyword>
<dbReference type="InterPro" id="IPR020108">
    <property type="entry name" value="Spore_coat_CotD"/>
</dbReference>
<dbReference type="EMBL" id="JAUSTR010000001">
    <property type="protein sequence ID" value="MDQ0161592.1"/>
    <property type="molecule type" value="Genomic_DNA"/>
</dbReference>
<dbReference type="Pfam" id="PF11122">
    <property type="entry name" value="Spore-coat_CotD"/>
    <property type="match status" value="1"/>
</dbReference>
<gene>
    <name evidence="1" type="ORF">J2S06_000662</name>
</gene>
<evidence type="ECO:0000313" key="1">
    <source>
        <dbReference type="EMBL" id="MDQ0161592.1"/>
    </source>
</evidence>
<dbReference type="RefSeq" id="WP_083979395.1">
    <property type="nucleotide sequence ID" value="NZ_JAUSTR010000001.1"/>
</dbReference>
<protein>
    <submittedName>
        <fullName evidence="1">Spore coat protein D</fullName>
    </submittedName>
</protein>